<evidence type="ECO:0000313" key="2">
    <source>
        <dbReference type="Proteomes" id="UP000735302"/>
    </source>
</evidence>
<comment type="caution">
    <text evidence="1">The sequence shown here is derived from an EMBL/GenBank/DDBJ whole genome shotgun (WGS) entry which is preliminary data.</text>
</comment>
<name>A0AAV4DSN2_9GAST</name>
<keyword evidence="2" id="KW-1185">Reference proteome</keyword>
<proteinExistence type="predicted"/>
<protein>
    <submittedName>
        <fullName evidence="1">Uncharacterized protein</fullName>
    </submittedName>
</protein>
<sequence>MILHWIVVDAGLSELQDLSKIPSSESDLSMQILDQDVDVSEARQHFSVEAWAKVPIPGLFEELYADDNGRDSAEFVQDALLIFRGLVRKPEPMVQAPGDQDLDVDLASGWHHLNYHNH</sequence>
<accession>A0AAV4DSN2</accession>
<dbReference type="AlphaFoldDB" id="A0AAV4DSN2"/>
<dbReference type="Proteomes" id="UP000735302">
    <property type="component" value="Unassembled WGS sequence"/>
</dbReference>
<reference evidence="1 2" key="1">
    <citation type="journal article" date="2021" name="Elife">
        <title>Chloroplast acquisition without the gene transfer in kleptoplastic sea slugs, Plakobranchus ocellatus.</title>
        <authorList>
            <person name="Maeda T."/>
            <person name="Takahashi S."/>
            <person name="Yoshida T."/>
            <person name="Shimamura S."/>
            <person name="Takaki Y."/>
            <person name="Nagai Y."/>
            <person name="Toyoda A."/>
            <person name="Suzuki Y."/>
            <person name="Arimoto A."/>
            <person name="Ishii H."/>
            <person name="Satoh N."/>
            <person name="Nishiyama T."/>
            <person name="Hasebe M."/>
            <person name="Maruyama T."/>
            <person name="Minagawa J."/>
            <person name="Obokata J."/>
            <person name="Shigenobu S."/>
        </authorList>
    </citation>
    <scope>NUCLEOTIDE SEQUENCE [LARGE SCALE GENOMIC DNA]</scope>
</reference>
<evidence type="ECO:0000313" key="1">
    <source>
        <dbReference type="EMBL" id="GFO47091.1"/>
    </source>
</evidence>
<gene>
    <name evidence="1" type="ORF">PoB_007359600</name>
</gene>
<organism evidence="1 2">
    <name type="scientific">Plakobranchus ocellatus</name>
    <dbReference type="NCBI Taxonomy" id="259542"/>
    <lineage>
        <taxon>Eukaryota</taxon>
        <taxon>Metazoa</taxon>
        <taxon>Spiralia</taxon>
        <taxon>Lophotrochozoa</taxon>
        <taxon>Mollusca</taxon>
        <taxon>Gastropoda</taxon>
        <taxon>Heterobranchia</taxon>
        <taxon>Euthyneura</taxon>
        <taxon>Panpulmonata</taxon>
        <taxon>Sacoglossa</taxon>
        <taxon>Placobranchoidea</taxon>
        <taxon>Plakobranchidae</taxon>
        <taxon>Plakobranchus</taxon>
    </lineage>
</organism>
<dbReference type="EMBL" id="BLXT01008250">
    <property type="protein sequence ID" value="GFO47091.1"/>
    <property type="molecule type" value="Genomic_DNA"/>
</dbReference>